<feature type="signal peptide" evidence="2">
    <location>
        <begin position="1"/>
        <end position="18"/>
    </location>
</feature>
<dbReference type="EMBL" id="PFGC01000013">
    <property type="protein sequence ID" value="PIW37283.1"/>
    <property type="molecule type" value="Genomic_DNA"/>
</dbReference>
<accession>A0A2M7H4Y7</accession>
<comment type="caution">
    <text evidence="3">The sequence shown here is derived from an EMBL/GenBank/DDBJ whole genome shotgun (WGS) entry which is preliminary data.</text>
</comment>
<dbReference type="Proteomes" id="UP000230292">
    <property type="component" value="Unassembled WGS sequence"/>
</dbReference>
<evidence type="ECO:0000313" key="3">
    <source>
        <dbReference type="EMBL" id="PIW37283.1"/>
    </source>
</evidence>
<gene>
    <name evidence="3" type="ORF">COW24_01110</name>
</gene>
<protein>
    <recommendedName>
        <fullName evidence="5">Cobalamin biosynthesis protein CbiM</fullName>
    </recommendedName>
</protein>
<organism evidence="3 4">
    <name type="scientific">Candidatus Kerfeldbacteria bacterium CG15_BIG_FIL_POST_REV_8_21_14_020_45_12</name>
    <dbReference type="NCBI Taxonomy" id="2014247"/>
    <lineage>
        <taxon>Bacteria</taxon>
        <taxon>Candidatus Kerfeldiibacteriota</taxon>
    </lineage>
</organism>
<sequence>MKKIIGLSLWLAPVASLAHGGHGETDSSTILHWFAEPVHAVPLATIIGVSIFAILHRYYRSIKNND</sequence>
<feature type="chain" id="PRO_5014967270" description="Cobalamin biosynthesis protein CbiM" evidence="2">
    <location>
        <begin position="19"/>
        <end position="66"/>
    </location>
</feature>
<evidence type="ECO:0000313" key="4">
    <source>
        <dbReference type="Proteomes" id="UP000230292"/>
    </source>
</evidence>
<dbReference type="AlphaFoldDB" id="A0A2M7H4Y7"/>
<proteinExistence type="predicted"/>
<evidence type="ECO:0000256" key="2">
    <source>
        <dbReference type="SAM" id="SignalP"/>
    </source>
</evidence>
<keyword evidence="1" id="KW-1133">Transmembrane helix</keyword>
<feature type="transmembrane region" description="Helical" evidence="1">
    <location>
        <begin position="30"/>
        <end position="55"/>
    </location>
</feature>
<name>A0A2M7H4Y7_9BACT</name>
<keyword evidence="1" id="KW-0472">Membrane</keyword>
<evidence type="ECO:0008006" key="5">
    <source>
        <dbReference type="Google" id="ProtNLM"/>
    </source>
</evidence>
<reference evidence="3 4" key="1">
    <citation type="submission" date="2017-09" db="EMBL/GenBank/DDBJ databases">
        <title>Depth-based differentiation of microbial function through sediment-hosted aquifers and enrichment of novel symbionts in the deep terrestrial subsurface.</title>
        <authorList>
            <person name="Probst A.J."/>
            <person name="Ladd B."/>
            <person name="Jarett J.K."/>
            <person name="Geller-Mcgrath D.E."/>
            <person name="Sieber C.M."/>
            <person name="Emerson J.B."/>
            <person name="Anantharaman K."/>
            <person name="Thomas B.C."/>
            <person name="Malmstrom R."/>
            <person name="Stieglmeier M."/>
            <person name="Klingl A."/>
            <person name="Woyke T."/>
            <person name="Ryan C.M."/>
            <person name="Banfield J.F."/>
        </authorList>
    </citation>
    <scope>NUCLEOTIDE SEQUENCE [LARGE SCALE GENOMIC DNA]</scope>
    <source>
        <strain evidence="3">CG15_BIG_FIL_POST_REV_8_21_14_020_45_12</strain>
    </source>
</reference>
<evidence type="ECO:0000256" key="1">
    <source>
        <dbReference type="SAM" id="Phobius"/>
    </source>
</evidence>
<keyword evidence="2" id="KW-0732">Signal</keyword>
<keyword evidence="1" id="KW-0812">Transmembrane</keyword>